<name>A0A1V4SRU7_9CLOT</name>
<evidence type="ECO:0000313" key="2">
    <source>
        <dbReference type="EMBL" id="OPX46600.1"/>
    </source>
</evidence>
<evidence type="ECO:0008006" key="4">
    <source>
        <dbReference type="Google" id="ProtNLM"/>
    </source>
</evidence>
<feature type="coiled-coil region" evidence="1">
    <location>
        <begin position="138"/>
        <end position="165"/>
    </location>
</feature>
<protein>
    <recommendedName>
        <fullName evidence="4">The BURPS668_1122 family of deaminases</fullName>
    </recommendedName>
</protein>
<gene>
    <name evidence="2" type="ORF">CLTHE_28210</name>
</gene>
<dbReference type="EMBL" id="LTAY01000081">
    <property type="protein sequence ID" value="OPX46600.1"/>
    <property type="molecule type" value="Genomic_DNA"/>
</dbReference>
<dbReference type="Pfam" id="PF14424">
    <property type="entry name" value="Toxin-deaminase"/>
    <property type="match status" value="1"/>
</dbReference>
<evidence type="ECO:0000313" key="3">
    <source>
        <dbReference type="Proteomes" id="UP000191448"/>
    </source>
</evidence>
<accession>A0A1V4SRU7</accession>
<comment type="caution">
    <text evidence="2">The sequence shown here is derived from an EMBL/GenBank/DDBJ whole genome shotgun (WGS) entry which is preliminary data.</text>
</comment>
<dbReference type="Proteomes" id="UP000191448">
    <property type="component" value="Unassembled WGS sequence"/>
</dbReference>
<dbReference type="AlphaFoldDB" id="A0A1V4SRU7"/>
<keyword evidence="1" id="KW-0175">Coiled coil</keyword>
<dbReference type="OrthoDB" id="1747549at2"/>
<reference evidence="2 3" key="1">
    <citation type="submission" date="2016-02" db="EMBL/GenBank/DDBJ databases">
        <title>Genome sequence of Clostridium thermobutyricum DSM 4928.</title>
        <authorList>
            <person name="Poehlein A."/>
            <person name="Daniel R."/>
        </authorList>
    </citation>
    <scope>NUCLEOTIDE SEQUENCE [LARGE SCALE GENOMIC DNA]</scope>
    <source>
        <strain evidence="2 3">DSM 4928</strain>
    </source>
</reference>
<evidence type="ECO:0000256" key="1">
    <source>
        <dbReference type="SAM" id="Coils"/>
    </source>
</evidence>
<organism evidence="2 3">
    <name type="scientific">Clostridium thermobutyricum DSM 4928</name>
    <dbReference type="NCBI Taxonomy" id="1121339"/>
    <lineage>
        <taxon>Bacteria</taxon>
        <taxon>Bacillati</taxon>
        <taxon>Bacillota</taxon>
        <taxon>Clostridia</taxon>
        <taxon>Eubacteriales</taxon>
        <taxon>Clostridiaceae</taxon>
        <taxon>Clostridium</taxon>
    </lineage>
</organism>
<dbReference type="RefSeq" id="WP_080024004.1">
    <property type="nucleotide sequence ID" value="NZ_LTAY01000081.1"/>
</dbReference>
<proteinExistence type="predicted"/>
<dbReference type="InterPro" id="IPR032721">
    <property type="entry name" value="Toxin-deaminase"/>
</dbReference>
<sequence length="373" mass="44628">MIENPALKISKRDRIKISNLKDFKKALKNENYNIKATDKEKFKEEIKKTFNINDDIFERLYKCLNEDIAYKVDNAEDFIDYIKKIMIFEDKHEIICEKLKSIEKLYINREEYEREKSTRDNVEHIIEVIEKTKENVSRKISLEELERLEVLEEELEDKYLFAKDIEFLKKMILGNCKNVIETYNEKTKIKTLKMKIPKDIDYIYIKAKEGSVEYHQYLNNNIDRMNRLIKSIDKYIEHYKDDIFNINQSLALQDSINIALATFDNKEFKAISGKNDIEDYCKVIPIEKSRFKSRKVNKLGELGIGYNRVNDSEKKILEEIHKKIKKKILKDRGKLTLYTKWEPCPSCYFVISQFSEMYPNINVEVKYNKKYGE</sequence>